<dbReference type="InterPro" id="IPR001901">
    <property type="entry name" value="Translocase_SecE/Sec61-g"/>
</dbReference>
<dbReference type="GO" id="GO:0009306">
    <property type="term" value="P:protein secretion"/>
    <property type="evidence" value="ECO:0007669"/>
    <property type="project" value="UniProtKB-UniRule"/>
</dbReference>
<name>A0A5Q2FBI5_9ACTN</name>
<dbReference type="EMBL" id="CP045725">
    <property type="protein sequence ID" value="QGF22774.1"/>
    <property type="molecule type" value="Genomic_DNA"/>
</dbReference>
<comment type="subcellular location">
    <subcellularLocation>
        <location evidence="9">Cell membrane</location>
        <topology evidence="9">Single-pass membrane protein</topology>
    </subcellularLocation>
    <subcellularLocation>
        <location evidence="1">Membrane</location>
    </subcellularLocation>
</comment>
<dbReference type="PANTHER" id="PTHR33910:SF1">
    <property type="entry name" value="PROTEIN TRANSLOCASE SUBUNIT SECE"/>
    <property type="match status" value="1"/>
</dbReference>
<evidence type="ECO:0000256" key="9">
    <source>
        <dbReference type="HAMAP-Rule" id="MF_00422"/>
    </source>
</evidence>
<dbReference type="PROSITE" id="PS01067">
    <property type="entry name" value="SECE_SEC61G"/>
    <property type="match status" value="1"/>
</dbReference>
<keyword evidence="8 9" id="KW-0472">Membrane</keyword>
<evidence type="ECO:0000256" key="5">
    <source>
        <dbReference type="ARBA" id="ARBA00022927"/>
    </source>
</evidence>
<keyword evidence="4 9" id="KW-0812">Transmembrane</keyword>
<keyword evidence="2 9" id="KW-0813">Transport</keyword>
<dbReference type="InterPro" id="IPR005807">
    <property type="entry name" value="SecE_bac"/>
</dbReference>
<accession>A0A5Q2FBI5</accession>
<dbReference type="PANTHER" id="PTHR33910">
    <property type="entry name" value="PROTEIN TRANSLOCASE SUBUNIT SECE"/>
    <property type="match status" value="1"/>
</dbReference>
<dbReference type="HAMAP" id="MF_00422">
    <property type="entry name" value="SecE"/>
    <property type="match status" value="1"/>
</dbReference>
<dbReference type="KEGG" id="rain:Rai3103_02710"/>
<evidence type="ECO:0000256" key="4">
    <source>
        <dbReference type="ARBA" id="ARBA00022692"/>
    </source>
</evidence>
<evidence type="ECO:0000256" key="7">
    <source>
        <dbReference type="ARBA" id="ARBA00023010"/>
    </source>
</evidence>
<keyword evidence="7 9" id="KW-0811">Translocation</keyword>
<organism evidence="11 12">
    <name type="scientific">Raineyella fluvialis</name>
    <dbReference type="NCBI Taxonomy" id="2662261"/>
    <lineage>
        <taxon>Bacteria</taxon>
        <taxon>Bacillati</taxon>
        <taxon>Actinomycetota</taxon>
        <taxon>Actinomycetes</taxon>
        <taxon>Propionibacteriales</taxon>
        <taxon>Propionibacteriaceae</taxon>
        <taxon>Raineyella</taxon>
    </lineage>
</organism>
<gene>
    <name evidence="9 11" type="primary">secE</name>
    <name evidence="11" type="ORF">Rai3103_02710</name>
</gene>
<comment type="subunit">
    <text evidence="9">Component of the Sec protein translocase complex. Heterotrimer consisting of SecY, SecE and SecG subunits. The heterotrimers can form oligomers, although 1 heterotrimer is thought to be able to translocate proteins. Interacts with the ribosome. Interacts with SecDF, and other proteins may be involved. Interacts with SecA.</text>
</comment>
<keyword evidence="5 9" id="KW-0653">Protein transport</keyword>
<reference evidence="11 12" key="1">
    <citation type="submission" date="2019-10" db="EMBL/GenBank/DDBJ databases">
        <title>Genomic analysis of Raineyella sp. CBA3103.</title>
        <authorList>
            <person name="Roh S.W."/>
        </authorList>
    </citation>
    <scope>NUCLEOTIDE SEQUENCE [LARGE SCALE GENOMIC DNA]</scope>
    <source>
        <strain evidence="11 12">CBA3103</strain>
    </source>
</reference>
<feature type="compositionally biased region" description="Basic and acidic residues" evidence="10">
    <location>
        <begin position="39"/>
        <end position="68"/>
    </location>
</feature>
<evidence type="ECO:0000313" key="11">
    <source>
        <dbReference type="EMBL" id="QGF22774.1"/>
    </source>
</evidence>
<dbReference type="NCBIfam" id="TIGR00964">
    <property type="entry name" value="secE_bact"/>
    <property type="match status" value="1"/>
</dbReference>
<dbReference type="GO" id="GO:0043952">
    <property type="term" value="P:protein transport by the Sec complex"/>
    <property type="evidence" value="ECO:0007669"/>
    <property type="project" value="UniProtKB-UniRule"/>
</dbReference>
<dbReference type="GO" id="GO:0008320">
    <property type="term" value="F:protein transmembrane transporter activity"/>
    <property type="evidence" value="ECO:0007669"/>
    <property type="project" value="UniProtKB-UniRule"/>
</dbReference>
<evidence type="ECO:0000313" key="12">
    <source>
        <dbReference type="Proteomes" id="UP000386847"/>
    </source>
</evidence>
<dbReference type="Gene3D" id="1.20.5.1030">
    <property type="entry name" value="Preprotein translocase secy subunit"/>
    <property type="match status" value="1"/>
</dbReference>
<evidence type="ECO:0000256" key="6">
    <source>
        <dbReference type="ARBA" id="ARBA00022989"/>
    </source>
</evidence>
<keyword evidence="6 9" id="KW-1133">Transmembrane helix</keyword>
<evidence type="ECO:0000256" key="3">
    <source>
        <dbReference type="ARBA" id="ARBA00022475"/>
    </source>
</evidence>
<evidence type="ECO:0000256" key="2">
    <source>
        <dbReference type="ARBA" id="ARBA00022448"/>
    </source>
</evidence>
<keyword evidence="12" id="KW-1185">Reference proteome</keyword>
<feature type="transmembrane region" description="Helical" evidence="9">
    <location>
        <begin position="125"/>
        <end position="151"/>
    </location>
</feature>
<protein>
    <recommendedName>
        <fullName evidence="9">Protein translocase subunit SecE</fullName>
    </recommendedName>
</protein>
<comment type="similarity">
    <text evidence="9">Belongs to the SecE/SEC61-gamma family.</text>
</comment>
<proteinExistence type="inferred from homology"/>
<dbReference type="GO" id="GO:0005886">
    <property type="term" value="C:plasma membrane"/>
    <property type="evidence" value="ECO:0007669"/>
    <property type="project" value="UniProtKB-SubCell"/>
</dbReference>
<evidence type="ECO:0000256" key="8">
    <source>
        <dbReference type="ARBA" id="ARBA00023136"/>
    </source>
</evidence>
<keyword evidence="3 9" id="KW-1003">Cell membrane</keyword>
<feature type="region of interest" description="Disordered" evidence="10">
    <location>
        <begin position="1"/>
        <end position="98"/>
    </location>
</feature>
<dbReference type="InterPro" id="IPR038379">
    <property type="entry name" value="SecE_sf"/>
</dbReference>
<dbReference type="Proteomes" id="UP000386847">
    <property type="component" value="Chromosome"/>
</dbReference>
<dbReference type="GO" id="GO:0065002">
    <property type="term" value="P:intracellular protein transmembrane transport"/>
    <property type="evidence" value="ECO:0007669"/>
    <property type="project" value="UniProtKB-UniRule"/>
</dbReference>
<dbReference type="Pfam" id="PF00584">
    <property type="entry name" value="SecE"/>
    <property type="match status" value="1"/>
</dbReference>
<dbReference type="AlphaFoldDB" id="A0A5Q2FBI5"/>
<evidence type="ECO:0000256" key="10">
    <source>
        <dbReference type="SAM" id="MobiDB-lite"/>
    </source>
</evidence>
<sequence>MSSEPVDGRAGPSPNWSSRCLVEARLDRRGAPRPNRSLTWRDEGRCVAEDLTDPRDSDDVDAAEERTPGRGLGGRRPVRRSHDASSRPALPPYEQKSGPVAFVGQSVDELKKVTWPTGQEMGGSFIAVLLFVAFIMVFVSLLDTGLGWVVLKVFGG</sequence>
<evidence type="ECO:0000256" key="1">
    <source>
        <dbReference type="ARBA" id="ARBA00004370"/>
    </source>
</evidence>
<dbReference type="GO" id="GO:0006605">
    <property type="term" value="P:protein targeting"/>
    <property type="evidence" value="ECO:0007669"/>
    <property type="project" value="UniProtKB-UniRule"/>
</dbReference>
<comment type="function">
    <text evidence="9">Essential subunit of the Sec protein translocation channel SecYEG. Clamps together the 2 halves of SecY. May contact the channel plug during translocation.</text>
</comment>